<feature type="compositionally biased region" description="Polar residues" evidence="1">
    <location>
        <begin position="39"/>
        <end position="56"/>
    </location>
</feature>
<evidence type="ECO:0000313" key="3">
    <source>
        <dbReference type="Proteomes" id="UP000712600"/>
    </source>
</evidence>
<feature type="compositionally biased region" description="Basic and acidic residues" evidence="1">
    <location>
        <begin position="461"/>
        <end position="481"/>
    </location>
</feature>
<reference evidence="2" key="1">
    <citation type="submission" date="2019-12" db="EMBL/GenBank/DDBJ databases">
        <title>Genome sequencing and annotation of Brassica cretica.</title>
        <authorList>
            <person name="Studholme D.J."/>
            <person name="Sarris P."/>
        </authorList>
    </citation>
    <scope>NUCLEOTIDE SEQUENCE</scope>
    <source>
        <strain evidence="2">PFS-109/04</strain>
        <tissue evidence="2">Leaf</tissue>
    </source>
</reference>
<sequence length="749" mass="84948">MVARVGTKASPGEDLENLPAGNRRPVSCLGSAWRSGLLNNSTEVHPSDRTNQTNQAVYRIDPRTSGMDFWFEPQPDDRTDRTRARLSRPSRHSKDNSRAMHSLDREESKDGHAFSPSGPSRLSRVRPSPYRRAPIWWLSLDCGYIKSHSAALDDPFNPFKFQKCHLPSRIISLRQANPNRRCRKKFKPSRTEAEQRRLFSQFEVREFCDNLVEGVMKALKDVSKKSTTTCAPVAEPSLFISEKSKGKSENNLEDLKDFSDYLPIFYEYDEELIESLMICEAKCDLSSPESEVMFDNEKINAELTFLQPEHPSSLSLFSQDFVEEPFDYQHQGPLLGTRRPIDLGPIFDEENEPGPIFDETAPSITSIIMESRLCFDPGTTHVPLSPNPQEHQFDQDRHVLEMFYDISCLGNILIYNTFFAKHDEPWISNSQFELDLVQPLKSERIDCAHQPEIWRCMYARDGDDHGRRRDDKKSSPPEKLLEQSSSNEPKVNHDQILNRASRGGRHNTCVPGTWNWNKMDLRSINFQEGGNDAPLGSAPGKTDMRGLIMGSSKDKCSLFDSYLPNNEASTHEITLENVLNSIMELLEEESDQTEFICDSYAIYKSDSSLDLYNLTLLVSWCASYQATDRNPSFVGLVHHIKQQLKSGSIKRLSAPLVTPFNPSVIRFWRVHILKLMAQALTSSLVDEPMSYSKLNKELDTTMQLMRTTPASRFMPPTSGVLPQGQGLASSFRLPGRAISPALELNGNLP</sequence>
<comment type="caution">
    <text evidence="2">The sequence shown here is derived from an EMBL/GenBank/DDBJ whole genome shotgun (WGS) entry which is preliminary data.</text>
</comment>
<feature type="region of interest" description="Disordered" evidence="1">
    <location>
        <begin position="1"/>
        <end position="25"/>
    </location>
</feature>
<dbReference type="AlphaFoldDB" id="A0A8S9QNQ8"/>
<feature type="compositionally biased region" description="Basic and acidic residues" evidence="1">
    <location>
        <begin position="92"/>
        <end position="112"/>
    </location>
</feature>
<dbReference type="EMBL" id="QGKX02001290">
    <property type="protein sequence ID" value="KAF3541503.1"/>
    <property type="molecule type" value="Genomic_DNA"/>
</dbReference>
<proteinExistence type="predicted"/>
<evidence type="ECO:0000256" key="1">
    <source>
        <dbReference type="SAM" id="MobiDB-lite"/>
    </source>
</evidence>
<name>A0A8S9QNQ8_BRACR</name>
<evidence type="ECO:0000313" key="2">
    <source>
        <dbReference type="EMBL" id="KAF3541503.1"/>
    </source>
</evidence>
<protein>
    <submittedName>
        <fullName evidence="2">Uncharacterized protein</fullName>
    </submittedName>
</protein>
<feature type="region of interest" description="Disordered" evidence="1">
    <location>
        <begin position="39"/>
        <end position="126"/>
    </location>
</feature>
<feature type="region of interest" description="Disordered" evidence="1">
    <location>
        <begin position="461"/>
        <end position="504"/>
    </location>
</feature>
<accession>A0A8S9QNQ8</accession>
<dbReference type="Proteomes" id="UP000712600">
    <property type="component" value="Unassembled WGS sequence"/>
</dbReference>
<organism evidence="2 3">
    <name type="scientific">Brassica cretica</name>
    <name type="common">Mustard</name>
    <dbReference type="NCBI Taxonomy" id="69181"/>
    <lineage>
        <taxon>Eukaryota</taxon>
        <taxon>Viridiplantae</taxon>
        <taxon>Streptophyta</taxon>
        <taxon>Embryophyta</taxon>
        <taxon>Tracheophyta</taxon>
        <taxon>Spermatophyta</taxon>
        <taxon>Magnoliopsida</taxon>
        <taxon>eudicotyledons</taxon>
        <taxon>Gunneridae</taxon>
        <taxon>Pentapetalae</taxon>
        <taxon>rosids</taxon>
        <taxon>malvids</taxon>
        <taxon>Brassicales</taxon>
        <taxon>Brassicaceae</taxon>
        <taxon>Brassiceae</taxon>
        <taxon>Brassica</taxon>
    </lineage>
</organism>
<gene>
    <name evidence="2" type="ORF">F2Q69_00023119</name>
</gene>